<keyword evidence="7" id="KW-0413">Isomerase</keyword>
<evidence type="ECO:0000256" key="2">
    <source>
        <dbReference type="ARBA" id="ARBA00022982"/>
    </source>
</evidence>
<dbReference type="Gene3D" id="6.10.140.970">
    <property type="match status" value="1"/>
</dbReference>
<sequence length="484" mass="54177">MNQAKTPTWLRKAAAALAIPALLLVLTADSGFCQAPGQTVNEKYPGLVSGVLKNARLASMDEQMLFQSGKVTISRTDLTRRLNSLDGASRSQLEKNLLFLLDQEATRTILQNQAGKAGFTSRDRSDAENLQAFFDRKAEAIKVTENEARSFYADNRDIVNHAPFEQVRDAIHDYLMQKKKQRFVSDYIDELAAETEMQVNKQWVQKQGRIAMDNPVDKARNSGLPAMVEFGAEGCGPCDRMQPILEQMRKDYPDSLNVVFVNVGEEQMLAARFGVRSIPVQVFYDENGQEVFRHTGFLEKAKVYSQLAKMGVGRQSAETFTIGSGPVEIVLFTDYFCPPCKDIEPYLENTLPELVSSGVKVTFVDAPFSRKSSLYARYFLYSAKAASSPESIINARSVLFDLAEKDRIESEPDMVQALKENNVDIKLVDTQPLMDQWKSLMETHNLRSTPTCVILKPGKEPRQYRGGKAIPEALGRLLNEVSSE</sequence>
<proteinExistence type="predicted"/>
<evidence type="ECO:0000313" key="7">
    <source>
        <dbReference type="EMBL" id="MBA2880927.1"/>
    </source>
</evidence>
<dbReference type="GO" id="GO:0045454">
    <property type="term" value="P:cell redox homeostasis"/>
    <property type="evidence" value="ECO:0007669"/>
    <property type="project" value="TreeGrafter"/>
</dbReference>
<dbReference type="GO" id="GO:0015035">
    <property type="term" value="F:protein-disulfide reductase activity"/>
    <property type="evidence" value="ECO:0007669"/>
    <property type="project" value="TreeGrafter"/>
</dbReference>
<dbReference type="EMBL" id="JACDUS010000003">
    <property type="protein sequence ID" value="MBA2880927.1"/>
    <property type="molecule type" value="Genomic_DNA"/>
</dbReference>
<dbReference type="InterPro" id="IPR013766">
    <property type="entry name" value="Thioredoxin_domain"/>
</dbReference>
<dbReference type="RefSeq" id="WP_181550601.1">
    <property type="nucleotide sequence ID" value="NZ_JACDUS010000003.1"/>
</dbReference>
<keyword evidence="1" id="KW-0813">Transport</keyword>
<evidence type="ECO:0000259" key="6">
    <source>
        <dbReference type="PROSITE" id="PS51352"/>
    </source>
</evidence>
<dbReference type="Pfam" id="PF13462">
    <property type="entry name" value="Thioredoxin_4"/>
    <property type="match status" value="1"/>
</dbReference>
<dbReference type="SUPFAM" id="SSF52833">
    <property type="entry name" value="Thioredoxin-like"/>
    <property type="match status" value="2"/>
</dbReference>
<evidence type="ECO:0000256" key="5">
    <source>
        <dbReference type="SAM" id="SignalP"/>
    </source>
</evidence>
<keyword evidence="3" id="KW-1015">Disulfide bond</keyword>
<feature type="domain" description="Thioredoxin" evidence="6">
    <location>
        <begin position="190"/>
        <end position="312"/>
    </location>
</feature>
<dbReference type="CDD" id="cd02947">
    <property type="entry name" value="TRX_family"/>
    <property type="match status" value="1"/>
</dbReference>
<keyword evidence="2" id="KW-0249">Electron transport</keyword>
<evidence type="ECO:0000256" key="4">
    <source>
        <dbReference type="ARBA" id="ARBA00023284"/>
    </source>
</evidence>
<name>A0A7W0C875_9BACT</name>
<dbReference type="PANTHER" id="PTHR45663:SF11">
    <property type="entry name" value="GEO12009P1"/>
    <property type="match status" value="1"/>
</dbReference>
<keyword evidence="5" id="KW-0732">Signal</keyword>
<dbReference type="PANTHER" id="PTHR45663">
    <property type="entry name" value="GEO12009P1"/>
    <property type="match status" value="1"/>
</dbReference>
<dbReference type="Gene3D" id="3.40.30.10">
    <property type="entry name" value="Glutaredoxin"/>
    <property type="match status" value="2"/>
</dbReference>
<dbReference type="InterPro" id="IPR036249">
    <property type="entry name" value="Thioredoxin-like_sf"/>
</dbReference>
<reference evidence="7 8" key="1">
    <citation type="submission" date="2020-07" db="EMBL/GenBank/DDBJ databases">
        <title>Genomic Encyclopedia of Type Strains, Phase IV (KMG-IV): sequencing the most valuable type-strain genomes for metagenomic binning, comparative biology and taxonomic classification.</title>
        <authorList>
            <person name="Goeker M."/>
        </authorList>
    </citation>
    <scope>NUCLEOTIDE SEQUENCE [LARGE SCALE GENOMIC DNA]</scope>
    <source>
        <strain evidence="7 8">DSM 17721</strain>
    </source>
</reference>
<evidence type="ECO:0000313" key="8">
    <source>
        <dbReference type="Proteomes" id="UP000525298"/>
    </source>
</evidence>
<dbReference type="Proteomes" id="UP000525298">
    <property type="component" value="Unassembled WGS sequence"/>
</dbReference>
<dbReference type="GO" id="GO:0016853">
    <property type="term" value="F:isomerase activity"/>
    <property type="evidence" value="ECO:0007669"/>
    <property type="project" value="UniProtKB-KW"/>
</dbReference>
<evidence type="ECO:0000256" key="3">
    <source>
        <dbReference type="ARBA" id="ARBA00023157"/>
    </source>
</evidence>
<dbReference type="Pfam" id="PF00085">
    <property type="entry name" value="Thioredoxin"/>
    <property type="match status" value="1"/>
</dbReference>
<feature type="signal peptide" evidence="5">
    <location>
        <begin position="1"/>
        <end position="35"/>
    </location>
</feature>
<accession>A0A7W0C875</accession>
<organism evidence="7 8">
    <name type="scientific">Desulfosalsimonas propionicica</name>
    <dbReference type="NCBI Taxonomy" id="332175"/>
    <lineage>
        <taxon>Bacteria</taxon>
        <taxon>Pseudomonadati</taxon>
        <taxon>Thermodesulfobacteriota</taxon>
        <taxon>Desulfobacteria</taxon>
        <taxon>Desulfobacterales</taxon>
        <taxon>Desulfosalsimonadaceae</taxon>
        <taxon>Desulfosalsimonas</taxon>
    </lineage>
</organism>
<evidence type="ECO:0000256" key="1">
    <source>
        <dbReference type="ARBA" id="ARBA00022448"/>
    </source>
</evidence>
<dbReference type="InterPro" id="IPR017937">
    <property type="entry name" value="Thioredoxin_CS"/>
</dbReference>
<dbReference type="AlphaFoldDB" id="A0A7W0C875"/>
<feature type="chain" id="PRO_5030919158" evidence="5">
    <location>
        <begin position="36"/>
        <end position="484"/>
    </location>
</feature>
<comment type="caution">
    <text evidence="7">The sequence shown here is derived from an EMBL/GenBank/DDBJ whole genome shotgun (WGS) entry which is preliminary data.</text>
</comment>
<dbReference type="GO" id="GO:0005829">
    <property type="term" value="C:cytosol"/>
    <property type="evidence" value="ECO:0007669"/>
    <property type="project" value="TreeGrafter"/>
</dbReference>
<dbReference type="PROSITE" id="PS51352">
    <property type="entry name" value="THIOREDOXIN_2"/>
    <property type="match status" value="1"/>
</dbReference>
<gene>
    <name evidence="7" type="ORF">HNR65_001253</name>
</gene>
<protein>
    <submittedName>
        <fullName evidence="7">Thiol-disulfide isomerase/thioredoxin</fullName>
    </submittedName>
</protein>
<dbReference type="PROSITE" id="PS00194">
    <property type="entry name" value="THIOREDOXIN_1"/>
    <property type="match status" value="1"/>
</dbReference>
<dbReference type="InterPro" id="IPR012336">
    <property type="entry name" value="Thioredoxin-like_fold"/>
</dbReference>
<keyword evidence="8" id="KW-1185">Reference proteome</keyword>
<keyword evidence="4" id="KW-0676">Redox-active center</keyword>